<name>A0A2P2IM35_RHIMU</name>
<organism evidence="1">
    <name type="scientific">Rhizophora mucronata</name>
    <name type="common">Asiatic mangrove</name>
    <dbReference type="NCBI Taxonomy" id="61149"/>
    <lineage>
        <taxon>Eukaryota</taxon>
        <taxon>Viridiplantae</taxon>
        <taxon>Streptophyta</taxon>
        <taxon>Embryophyta</taxon>
        <taxon>Tracheophyta</taxon>
        <taxon>Spermatophyta</taxon>
        <taxon>Magnoliopsida</taxon>
        <taxon>eudicotyledons</taxon>
        <taxon>Gunneridae</taxon>
        <taxon>Pentapetalae</taxon>
        <taxon>rosids</taxon>
        <taxon>fabids</taxon>
        <taxon>Malpighiales</taxon>
        <taxon>Rhizophoraceae</taxon>
        <taxon>Rhizophora</taxon>
    </lineage>
</organism>
<evidence type="ECO:0000313" key="1">
    <source>
        <dbReference type="EMBL" id="MBW82255.1"/>
    </source>
</evidence>
<dbReference type="EMBL" id="GGEC01001772">
    <property type="protein sequence ID" value="MBW82255.1"/>
    <property type="molecule type" value="Transcribed_RNA"/>
</dbReference>
<protein>
    <submittedName>
        <fullName evidence="1">Uncharacterized protein</fullName>
    </submittedName>
</protein>
<proteinExistence type="predicted"/>
<reference evidence="1" key="1">
    <citation type="submission" date="2018-02" db="EMBL/GenBank/DDBJ databases">
        <title>Rhizophora mucronata_Transcriptome.</title>
        <authorList>
            <person name="Meera S.P."/>
            <person name="Sreeshan A."/>
            <person name="Augustine A."/>
        </authorList>
    </citation>
    <scope>NUCLEOTIDE SEQUENCE</scope>
    <source>
        <tissue evidence="1">Leaf</tissue>
    </source>
</reference>
<dbReference type="AlphaFoldDB" id="A0A2P2IM35"/>
<accession>A0A2P2IM35</accession>
<sequence length="42" mass="5006">MLDVNLLSLLFAQLKQQCHWLWLLLQELQCNNGLQQSPKYHP</sequence>